<sequence>MSTPVGTFTQLKFSFAEKLFHSSFLRHSRFRHQWIMRLFKEAANEGHLKALSMYGHLLFFRGVTPVDKGQGINYLLDAAKQGDAKAQYQIACIYESGYGHLLKSTENAVRWFVRAAEQNHPLACRRMAKACEKGELGLVVNMEQAQLWSAKIKRFSEQTSAANLSFNL</sequence>
<accession>A0A1V4T2W4</accession>
<dbReference type="InterPro" id="IPR050767">
    <property type="entry name" value="Sel1_AlgK"/>
</dbReference>
<proteinExistence type="predicted"/>
<evidence type="ECO:0000313" key="1">
    <source>
        <dbReference type="EMBL" id="OPX54274.1"/>
    </source>
</evidence>
<dbReference type="OrthoDB" id="7024154at2"/>
<evidence type="ECO:0000313" key="2">
    <source>
        <dbReference type="Proteomes" id="UP000191418"/>
    </source>
</evidence>
<dbReference type="InterPro" id="IPR006597">
    <property type="entry name" value="Sel1-like"/>
</dbReference>
<keyword evidence="2" id="KW-1185">Reference proteome</keyword>
<dbReference type="Gene3D" id="1.25.40.10">
    <property type="entry name" value="Tetratricopeptide repeat domain"/>
    <property type="match status" value="1"/>
</dbReference>
<dbReference type="InterPro" id="IPR011990">
    <property type="entry name" value="TPR-like_helical_dom_sf"/>
</dbReference>
<dbReference type="Pfam" id="PF08238">
    <property type="entry name" value="Sel1"/>
    <property type="match status" value="3"/>
</dbReference>
<name>A0A1V4T2W4_9GAMM</name>
<dbReference type="Proteomes" id="UP000191418">
    <property type="component" value="Unassembled WGS sequence"/>
</dbReference>
<dbReference type="AlphaFoldDB" id="A0A1V4T2W4"/>
<dbReference type="PANTHER" id="PTHR11102">
    <property type="entry name" value="SEL-1-LIKE PROTEIN"/>
    <property type="match status" value="1"/>
</dbReference>
<dbReference type="STRING" id="64969.SAMN02745127_03031"/>
<dbReference type="RefSeq" id="WP_159445684.1">
    <property type="nucleotide sequence ID" value="NZ_FUXG01000031.1"/>
</dbReference>
<reference evidence="1 2" key="1">
    <citation type="submission" date="2017-01" db="EMBL/GenBank/DDBJ databases">
        <title>Genome Sequencing of a Marine Spirillum, Oceanospirillum multiglobuliferum ATCC 33336, from Japan.</title>
        <authorList>
            <person name="Carney J.G."/>
            <person name="Trachtenberg A.M."/>
            <person name="Rheaume B.A."/>
            <person name="Linnane J.D."/>
            <person name="Pitts N.L."/>
            <person name="Mykles D.L."/>
            <person name="Maclea K.S."/>
        </authorList>
    </citation>
    <scope>NUCLEOTIDE SEQUENCE [LARGE SCALE GENOMIC DNA]</scope>
    <source>
        <strain evidence="1 2">ATCC 33336</strain>
    </source>
</reference>
<dbReference type="PANTHER" id="PTHR11102:SF160">
    <property type="entry name" value="ERAD-ASSOCIATED E3 UBIQUITIN-PROTEIN LIGASE COMPONENT HRD3"/>
    <property type="match status" value="1"/>
</dbReference>
<comment type="caution">
    <text evidence="1">The sequence shown here is derived from an EMBL/GenBank/DDBJ whole genome shotgun (WGS) entry which is preliminary data.</text>
</comment>
<evidence type="ECO:0008006" key="3">
    <source>
        <dbReference type="Google" id="ProtNLM"/>
    </source>
</evidence>
<dbReference type="SMART" id="SM00671">
    <property type="entry name" value="SEL1"/>
    <property type="match status" value="2"/>
</dbReference>
<protein>
    <recommendedName>
        <fullName evidence="3">Sel1 repeat family protein</fullName>
    </recommendedName>
</protein>
<organism evidence="1 2">
    <name type="scientific">Oceanospirillum multiglobuliferum</name>
    <dbReference type="NCBI Taxonomy" id="64969"/>
    <lineage>
        <taxon>Bacteria</taxon>
        <taxon>Pseudomonadati</taxon>
        <taxon>Pseudomonadota</taxon>
        <taxon>Gammaproteobacteria</taxon>
        <taxon>Oceanospirillales</taxon>
        <taxon>Oceanospirillaceae</taxon>
        <taxon>Oceanospirillum</taxon>
    </lineage>
</organism>
<dbReference type="SUPFAM" id="SSF81901">
    <property type="entry name" value="HCP-like"/>
    <property type="match status" value="1"/>
</dbReference>
<gene>
    <name evidence="1" type="ORF">BTE48_15080</name>
</gene>
<dbReference type="EMBL" id="MTSM01000030">
    <property type="protein sequence ID" value="OPX54274.1"/>
    <property type="molecule type" value="Genomic_DNA"/>
</dbReference>